<keyword evidence="5" id="KW-0862">Zinc</keyword>
<comment type="cofactor">
    <cofactor evidence="1">
        <name>Zn(2+)</name>
        <dbReference type="ChEBI" id="CHEBI:29105"/>
    </cofactor>
</comment>
<feature type="transmembrane region" description="Helical" evidence="7">
    <location>
        <begin position="446"/>
        <end position="473"/>
    </location>
</feature>
<dbReference type="OrthoDB" id="345222at2"/>
<dbReference type="Proteomes" id="UP000006876">
    <property type="component" value="Chromosome"/>
</dbReference>
<keyword evidence="7" id="KW-1133">Transmembrane helix</keyword>
<evidence type="ECO:0000256" key="5">
    <source>
        <dbReference type="ARBA" id="ARBA00022833"/>
    </source>
</evidence>
<dbReference type="InterPro" id="IPR001915">
    <property type="entry name" value="Peptidase_M48"/>
</dbReference>
<feature type="transmembrane region" description="Helical" evidence="7">
    <location>
        <begin position="405"/>
        <end position="426"/>
    </location>
</feature>
<accession>E3HH84</accession>
<protein>
    <submittedName>
        <fullName evidence="9">Peptidase family M48 family protein 6</fullName>
        <ecNumber evidence="9">3.4.24.-</ecNumber>
    </submittedName>
</protein>
<evidence type="ECO:0000259" key="8">
    <source>
        <dbReference type="Pfam" id="PF01435"/>
    </source>
</evidence>
<feature type="domain" description="Peptidase M48" evidence="8">
    <location>
        <begin position="120"/>
        <end position="302"/>
    </location>
</feature>
<dbReference type="AlphaFoldDB" id="E3HH84"/>
<keyword evidence="4 9" id="KW-0378">Hydrolase</keyword>
<evidence type="ECO:0000256" key="3">
    <source>
        <dbReference type="ARBA" id="ARBA00022723"/>
    </source>
</evidence>
<feature type="transmembrane region" description="Helical" evidence="7">
    <location>
        <begin position="360"/>
        <end position="384"/>
    </location>
</feature>
<organism evidence="9 10">
    <name type="scientific">Achromobacter xylosoxidans (strain A8)</name>
    <dbReference type="NCBI Taxonomy" id="762376"/>
    <lineage>
        <taxon>Bacteria</taxon>
        <taxon>Pseudomonadati</taxon>
        <taxon>Pseudomonadota</taxon>
        <taxon>Betaproteobacteria</taxon>
        <taxon>Burkholderiales</taxon>
        <taxon>Alcaligenaceae</taxon>
        <taxon>Achromobacter</taxon>
    </lineage>
</organism>
<evidence type="ECO:0000313" key="9">
    <source>
        <dbReference type="EMBL" id="ADP19034.1"/>
    </source>
</evidence>
<dbReference type="GO" id="GO:0004222">
    <property type="term" value="F:metalloendopeptidase activity"/>
    <property type="evidence" value="ECO:0007669"/>
    <property type="project" value="InterPro"/>
</dbReference>
<feature type="transmembrane region" description="Helical" evidence="7">
    <location>
        <begin position="485"/>
        <end position="505"/>
    </location>
</feature>
<feature type="transmembrane region" description="Helical" evidence="7">
    <location>
        <begin position="607"/>
        <end position="626"/>
    </location>
</feature>
<feature type="transmembrane region" description="Helical" evidence="7">
    <location>
        <begin position="61"/>
        <end position="79"/>
    </location>
</feature>
<feature type="transmembrane region" description="Helical" evidence="7">
    <location>
        <begin position="178"/>
        <end position="201"/>
    </location>
</feature>
<keyword evidence="6" id="KW-0482">Metalloprotease</keyword>
<evidence type="ECO:0000256" key="1">
    <source>
        <dbReference type="ARBA" id="ARBA00001947"/>
    </source>
</evidence>
<sequence length="730" mass="81141">MTTPARLNQLPLVDDTRIGLLLVWVYIVLDATQQRDLGALWLAWWTGNSHRDPQWSVLESAAQVVLLLGLAGAIGYFRLRRLLSRVRPRKLADVDAELDAGATSIARGLVKRSPLFLATSSLTDTNACCVLTFPRQYVIVGGGLRLLWRKVPAQAAGILAHECIHLAKRDTLLLIGTWYTFIAYCLLLIINFALLQGYFWSQFVEKMPAWKAAGLDVARGIGPNALVIGVAGFPSVISALVIGLILRHMMRLREFMADEGAAQHGHRQGIVDNLARLAQDKPFAFRLLRSFHPSARDRLERLVTGTGWGRVDRLLCLAAGLIIVRVASSLPQPLSLSCDAPKNNQTFWNDLVACVQTDMYFFPVLVCFFVIFMGLSFLVFHHAYRTLMTRRARWRYWGETVQIMIEVWGFATLGAILGMLSSKTVLTTVGKIFLLGADPARNKVDVAVGFSISASLIFLVMIIACGLMVRFVAKRPISSRMLRPIGFGVLTLLALVFSHGIVNYLPPLVYEYAGIFRLKSVEGWGIVTNPIGARLPSLREIFLFWCGLAFLTVFASYAWAKLRGERAYSPSDLNQERLLPHSDWPVCEVTALLPVAKPPYLVRPGGGAFSVAVSGAVVLALFLLPLKPQTLGPPTKFSFDYPYGDKAGVRVWDKNGDGSWSERYPDGKIYGVFREAGRIRQEGCVGSIVERQDFPTFKVFIPDKGCKKMWLWAKSGEGKWGFLGEMEKID</sequence>
<keyword evidence="2" id="KW-0645">Protease</keyword>
<gene>
    <name evidence="9" type="ordered locus">AXYL_05735</name>
</gene>
<dbReference type="KEGG" id="axy:AXYL_05735"/>
<evidence type="ECO:0000256" key="4">
    <source>
        <dbReference type="ARBA" id="ARBA00022801"/>
    </source>
</evidence>
<dbReference type="Pfam" id="PF01435">
    <property type="entry name" value="Peptidase_M48"/>
    <property type="match status" value="1"/>
</dbReference>
<dbReference type="eggNOG" id="COG0501">
    <property type="taxonomic scope" value="Bacteria"/>
</dbReference>
<keyword evidence="3" id="KW-0479">Metal-binding</keyword>
<evidence type="ECO:0000256" key="7">
    <source>
        <dbReference type="SAM" id="Phobius"/>
    </source>
</evidence>
<evidence type="ECO:0000256" key="6">
    <source>
        <dbReference type="ARBA" id="ARBA00023049"/>
    </source>
</evidence>
<dbReference type="EC" id="3.4.24.-" evidence="9"/>
<feature type="transmembrane region" description="Helical" evidence="7">
    <location>
        <begin position="542"/>
        <end position="560"/>
    </location>
</feature>
<evidence type="ECO:0000256" key="2">
    <source>
        <dbReference type="ARBA" id="ARBA00022670"/>
    </source>
</evidence>
<feature type="transmembrane region" description="Helical" evidence="7">
    <location>
        <begin position="221"/>
        <end position="246"/>
    </location>
</feature>
<keyword evidence="7" id="KW-0472">Membrane</keyword>
<keyword evidence="7" id="KW-0812">Transmembrane</keyword>
<name>E3HH84_ACHXA</name>
<evidence type="ECO:0000313" key="10">
    <source>
        <dbReference type="Proteomes" id="UP000006876"/>
    </source>
</evidence>
<reference evidence="9 10" key="1">
    <citation type="journal article" date="2011" name="J. Bacteriol.">
        <title>Complete genome sequence of the haloaromatic acid-degrading bacterium Achromobacter xylosoxidans A8.</title>
        <authorList>
            <person name="Strnad H."/>
            <person name="Ridl J."/>
            <person name="Paces J."/>
            <person name="Kolar M."/>
            <person name="Vlcek C."/>
            <person name="Paces V."/>
        </authorList>
    </citation>
    <scope>NUCLEOTIDE SEQUENCE [LARGE SCALE GENOMIC DNA]</scope>
    <source>
        <strain evidence="9 10">A8</strain>
    </source>
</reference>
<dbReference type="EMBL" id="CP002287">
    <property type="protein sequence ID" value="ADP19034.1"/>
    <property type="molecule type" value="Genomic_DNA"/>
</dbReference>
<proteinExistence type="predicted"/>
<feature type="transmembrane region" description="Helical" evidence="7">
    <location>
        <begin position="311"/>
        <end position="327"/>
    </location>
</feature>
<dbReference type="GO" id="GO:0046872">
    <property type="term" value="F:metal ion binding"/>
    <property type="evidence" value="ECO:0007669"/>
    <property type="project" value="UniProtKB-KW"/>
</dbReference>
<dbReference type="GO" id="GO:0006508">
    <property type="term" value="P:proteolysis"/>
    <property type="evidence" value="ECO:0007669"/>
    <property type="project" value="UniProtKB-KW"/>
</dbReference>
<dbReference type="HOGENOM" id="CLU_379316_0_0_4"/>
<dbReference type="RefSeq" id="WP_013396332.1">
    <property type="nucleotide sequence ID" value="NC_014640.1"/>
</dbReference>